<reference evidence="8 9" key="1">
    <citation type="submission" date="2020-08" db="EMBL/GenBank/DDBJ databases">
        <title>Genomic Encyclopedia of Type Strains, Phase IV (KMG-IV): sequencing the most valuable type-strain genomes for metagenomic binning, comparative biology and taxonomic classification.</title>
        <authorList>
            <person name="Goeker M."/>
        </authorList>
    </citation>
    <scope>NUCLEOTIDE SEQUENCE [LARGE SCALE GENOMIC DNA]</scope>
    <source>
        <strain evidence="8 9">DSM 102983</strain>
    </source>
</reference>
<keyword evidence="3" id="KW-0479">Metal-binding</keyword>
<dbReference type="Proteomes" id="UP000533637">
    <property type="component" value="Unassembled WGS sequence"/>
</dbReference>
<dbReference type="PANTHER" id="PTHR42693:SF42">
    <property type="entry name" value="ARYLSULFATASE G"/>
    <property type="match status" value="1"/>
</dbReference>
<evidence type="ECO:0000256" key="3">
    <source>
        <dbReference type="ARBA" id="ARBA00022723"/>
    </source>
</evidence>
<organism evidence="8 9">
    <name type="scientific">Parabacteroides faecis</name>
    <dbReference type="NCBI Taxonomy" id="1217282"/>
    <lineage>
        <taxon>Bacteria</taxon>
        <taxon>Pseudomonadati</taxon>
        <taxon>Bacteroidota</taxon>
        <taxon>Bacteroidia</taxon>
        <taxon>Bacteroidales</taxon>
        <taxon>Tannerellaceae</taxon>
        <taxon>Parabacteroides</taxon>
    </lineage>
</organism>
<name>A0ABR6KRY6_9BACT</name>
<evidence type="ECO:0000313" key="8">
    <source>
        <dbReference type="EMBL" id="MBB4624169.1"/>
    </source>
</evidence>
<dbReference type="EMBL" id="JACHOC010000009">
    <property type="protein sequence ID" value="MBB4624169.1"/>
    <property type="molecule type" value="Genomic_DNA"/>
</dbReference>
<comment type="caution">
    <text evidence="8">The sequence shown here is derived from an EMBL/GenBank/DDBJ whole genome shotgun (WGS) entry which is preliminary data.</text>
</comment>
<evidence type="ECO:0000256" key="6">
    <source>
        <dbReference type="ARBA" id="ARBA00022837"/>
    </source>
</evidence>
<evidence type="ECO:0000256" key="4">
    <source>
        <dbReference type="ARBA" id="ARBA00022729"/>
    </source>
</evidence>
<comment type="similarity">
    <text evidence="2">Belongs to the sulfatase family.</text>
</comment>
<keyword evidence="5" id="KW-0378">Hydrolase</keyword>
<keyword evidence="9" id="KW-1185">Reference proteome</keyword>
<accession>A0ABR6KRY6</accession>
<keyword evidence="4" id="KW-0732">Signal</keyword>
<dbReference type="InterPro" id="IPR050738">
    <property type="entry name" value="Sulfatase"/>
</dbReference>
<keyword evidence="6" id="KW-0106">Calcium</keyword>
<dbReference type="SUPFAM" id="SSF53649">
    <property type="entry name" value="Alkaline phosphatase-like"/>
    <property type="match status" value="1"/>
</dbReference>
<proteinExistence type="inferred from homology"/>
<dbReference type="RefSeq" id="WP_122375581.1">
    <property type="nucleotide sequence ID" value="NZ_BMPB01000014.1"/>
</dbReference>
<evidence type="ECO:0000256" key="2">
    <source>
        <dbReference type="ARBA" id="ARBA00008779"/>
    </source>
</evidence>
<protein>
    <submittedName>
        <fullName evidence="8">Arylsulfatase A-like enzyme</fullName>
    </submittedName>
</protein>
<dbReference type="InterPro" id="IPR000917">
    <property type="entry name" value="Sulfatase_N"/>
</dbReference>
<dbReference type="InterPro" id="IPR017850">
    <property type="entry name" value="Alkaline_phosphatase_core_sf"/>
</dbReference>
<feature type="domain" description="Sulfatase N-terminal" evidence="7">
    <location>
        <begin position="34"/>
        <end position="392"/>
    </location>
</feature>
<dbReference type="Gene3D" id="3.40.720.10">
    <property type="entry name" value="Alkaline Phosphatase, subunit A"/>
    <property type="match status" value="1"/>
</dbReference>
<sequence length="517" mass="58285">MYKNIFLSFVLVSITGTSTYAQKKTPAGQPEKRPNIILFMVDDMGWQDTSLPFWTRKTRYNEAYETPNMERLARKGMMFTQAYACNISSATRCSLITGVNNARHRVTNWTLERDKTTDRTSSTLELPDWNYNGVSQVEGINNTFVGTSFVELLRQNGYHTIHCGKAHFGAIDTPGENPMHWGFEVNIAGHAAGGLATYLSERNYGHTRDGKPFSLMAIPGLENYWGTGIFATEALTLEAIKALDKAKKYNQPFYLYMSHYAIHIPVDKDDRFFGKYVRKGLTDKEAAYASLIEGMDKSLGDLMDWLEQNGEADNTVVIFMSDNGGLASEPAWRDGELHTQNFPLNSGKGSLYEGGIREPMIISWPGVVKQGSKCDKYLMIEDFYPTLLEIAEVKEYKTTQPLDGISFVPLLTGTGDPSRNRALVWNFPNIWGNDGPGINLDCSIRKDDWKLVYYYETGEKELFNVPADIGEKNDVAVQYPDIVKRLSKELGAYLRSTDAQRPIFKNTGKPCPWPDEI</sequence>
<dbReference type="Gene3D" id="3.30.1120.10">
    <property type="match status" value="1"/>
</dbReference>
<dbReference type="Pfam" id="PF00884">
    <property type="entry name" value="Sulfatase"/>
    <property type="match status" value="1"/>
</dbReference>
<comment type="cofactor">
    <cofactor evidence="1">
        <name>Ca(2+)</name>
        <dbReference type="ChEBI" id="CHEBI:29108"/>
    </cofactor>
</comment>
<evidence type="ECO:0000259" key="7">
    <source>
        <dbReference type="Pfam" id="PF00884"/>
    </source>
</evidence>
<evidence type="ECO:0000256" key="1">
    <source>
        <dbReference type="ARBA" id="ARBA00001913"/>
    </source>
</evidence>
<evidence type="ECO:0000313" key="9">
    <source>
        <dbReference type="Proteomes" id="UP000533637"/>
    </source>
</evidence>
<dbReference type="CDD" id="cd16144">
    <property type="entry name" value="ARS_like"/>
    <property type="match status" value="1"/>
</dbReference>
<evidence type="ECO:0000256" key="5">
    <source>
        <dbReference type="ARBA" id="ARBA00022801"/>
    </source>
</evidence>
<dbReference type="PANTHER" id="PTHR42693">
    <property type="entry name" value="ARYLSULFATASE FAMILY MEMBER"/>
    <property type="match status" value="1"/>
</dbReference>
<gene>
    <name evidence="8" type="ORF">GGQ57_004097</name>
</gene>